<dbReference type="EMBL" id="HBUE01040021">
    <property type="protein sequence ID" value="CAG6460271.1"/>
    <property type="molecule type" value="Transcribed_RNA"/>
</dbReference>
<dbReference type="PANTHER" id="PTHR13582:SF0">
    <property type="entry name" value="M-PHASE PHOSPHOPROTEIN 6"/>
    <property type="match status" value="1"/>
</dbReference>
<dbReference type="GO" id="GO:0000460">
    <property type="term" value="P:maturation of 5.8S rRNA"/>
    <property type="evidence" value="ECO:0007669"/>
    <property type="project" value="TreeGrafter"/>
</dbReference>
<dbReference type="AlphaFoldDB" id="A0A8D8NIS8"/>
<reference evidence="1" key="1">
    <citation type="submission" date="2021-05" db="EMBL/GenBank/DDBJ databases">
        <authorList>
            <person name="Alioto T."/>
            <person name="Alioto T."/>
            <person name="Gomez Garrido J."/>
        </authorList>
    </citation>
    <scope>NUCLEOTIDE SEQUENCE</scope>
</reference>
<organism evidence="1">
    <name type="scientific">Culex pipiens</name>
    <name type="common">House mosquito</name>
    <dbReference type="NCBI Taxonomy" id="7175"/>
    <lineage>
        <taxon>Eukaryota</taxon>
        <taxon>Metazoa</taxon>
        <taxon>Ecdysozoa</taxon>
        <taxon>Arthropoda</taxon>
        <taxon>Hexapoda</taxon>
        <taxon>Insecta</taxon>
        <taxon>Pterygota</taxon>
        <taxon>Neoptera</taxon>
        <taxon>Endopterygota</taxon>
        <taxon>Diptera</taxon>
        <taxon>Nematocera</taxon>
        <taxon>Culicoidea</taxon>
        <taxon>Culicidae</taxon>
        <taxon>Culicinae</taxon>
        <taxon>Culicini</taxon>
        <taxon>Culex</taxon>
        <taxon>Culex</taxon>
    </lineage>
</organism>
<accession>A0A8D8NIS8</accession>
<dbReference type="Pfam" id="PF10175">
    <property type="entry name" value="MPP6"/>
    <property type="match status" value="1"/>
</dbReference>
<proteinExistence type="predicted"/>
<sequence length="159" mass="18652">MSNKMNKMKLSKGILEMKFMSRTREKIEKEKDDAEGRALYSNEITDKMLHESSKYVIETSYVPCEDLIEGRVSYGGMNPEIERIIELEKNKDLAALVEREKAAAAEKQKLRMDVPDEEMARFYTSVVKTMHKKYDRKDKRVQSILPLNVKRMQRPKDDD</sequence>
<name>A0A8D8NIS8_CULPI</name>
<dbReference type="PANTHER" id="PTHR13582">
    <property type="entry name" value="M-PHASE PHOSPHOPROTEIN 6"/>
    <property type="match status" value="1"/>
</dbReference>
<dbReference type="EMBL" id="HBUE01276634">
    <property type="protein sequence ID" value="CAG6566694.1"/>
    <property type="molecule type" value="Transcribed_RNA"/>
</dbReference>
<dbReference type="EMBL" id="HBUE01171184">
    <property type="protein sequence ID" value="CAG6515193.1"/>
    <property type="molecule type" value="Transcribed_RNA"/>
</dbReference>
<dbReference type="InterPro" id="IPR019324">
    <property type="entry name" value="MPP6"/>
</dbReference>
<protein>
    <submittedName>
        <fullName evidence="1">M-phase phosphoprotein 6</fullName>
    </submittedName>
</protein>
<evidence type="ECO:0000313" key="1">
    <source>
        <dbReference type="EMBL" id="CAG6566694.1"/>
    </source>
</evidence>